<dbReference type="SUPFAM" id="SSF103491">
    <property type="entry name" value="Preprotein translocase SecY subunit"/>
    <property type="match status" value="1"/>
</dbReference>
<dbReference type="InterPro" id="IPR026593">
    <property type="entry name" value="SecY"/>
</dbReference>
<dbReference type="InterPro" id="IPR030659">
    <property type="entry name" value="SecY_CS"/>
</dbReference>
<proteinExistence type="inferred from homology"/>
<feature type="transmembrane region" description="Helical" evidence="10">
    <location>
        <begin position="192"/>
        <end position="216"/>
    </location>
</feature>
<feature type="transmembrane region" description="Helical" evidence="10">
    <location>
        <begin position="228"/>
        <end position="248"/>
    </location>
</feature>
<name>A0AAE3VG61_9BACT</name>
<evidence type="ECO:0000256" key="9">
    <source>
        <dbReference type="ARBA" id="ARBA00039733"/>
    </source>
</evidence>
<comment type="subcellular location">
    <subcellularLocation>
        <location evidence="10">Cell membrane</location>
        <topology evidence="10">Multi-pass membrane protein</topology>
    </subcellularLocation>
    <subcellularLocation>
        <location evidence="1">Membrane</location>
        <topology evidence="1">Multi-pass membrane protein</topology>
    </subcellularLocation>
</comment>
<dbReference type="GO" id="GO:0006605">
    <property type="term" value="P:protein targeting"/>
    <property type="evidence" value="ECO:0007669"/>
    <property type="project" value="UniProtKB-UniRule"/>
</dbReference>
<feature type="transmembrane region" description="Helical" evidence="10">
    <location>
        <begin position="119"/>
        <end position="139"/>
    </location>
</feature>
<organism evidence="12 13">
    <name type="scientific">Oligosphaera ethanolica</name>
    <dbReference type="NCBI Taxonomy" id="760260"/>
    <lineage>
        <taxon>Bacteria</taxon>
        <taxon>Pseudomonadati</taxon>
        <taxon>Lentisphaerota</taxon>
        <taxon>Oligosphaeria</taxon>
        <taxon>Oligosphaerales</taxon>
        <taxon>Oligosphaeraceae</taxon>
        <taxon>Oligosphaera</taxon>
    </lineage>
</organism>
<feature type="transmembrane region" description="Helical" evidence="10">
    <location>
        <begin position="326"/>
        <end position="343"/>
    </location>
</feature>
<dbReference type="GO" id="GO:0065002">
    <property type="term" value="P:intracellular protein transmembrane transport"/>
    <property type="evidence" value="ECO:0007669"/>
    <property type="project" value="UniProtKB-UniRule"/>
</dbReference>
<comment type="function">
    <text evidence="10">The central subunit of the protein translocation channel SecYEG. Consists of two halves formed by TMs 1-5 and 6-10. These two domains form a lateral gate at the front which open onto the bilayer between TMs 2 and 7, and are clamped together by SecE at the back. The channel is closed by both a pore ring composed of hydrophobic SecY resides and a short helix (helix 2A) on the extracellular side of the membrane which forms a plug. The plug probably moves laterally to allow the channel to open. The ring and the pore may move independently.</text>
</comment>
<comment type="caution">
    <text evidence="12">The sequence shown here is derived from an EMBL/GenBank/DDBJ whole genome shotgun (WGS) entry which is preliminary data.</text>
</comment>
<dbReference type="GO" id="GO:0005886">
    <property type="term" value="C:plasma membrane"/>
    <property type="evidence" value="ECO:0007669"/>
    <property type="project" value="UniProtKB-SubCell"/>
</dbReference>
<keyword evidence="4 10" id="KW-0812">Transmembrane</keyword>
<feature type="transmembrane region" description="Helical" evidence="10">
    <location>
        <begin position="159"/>
        <end position="180"/>
    </location>
</feature>
<evidence type="ECO:0000313" key="13">
    <source>
        <dbReference type="Proteomes" id="UP001238163"/>
    </source>
</evidence>
<keyword evidence="3 10" id="KW-0813">Transport</keyword>
<dbReference type="Proteomes" id="UP001238163">
    <property type="component" value="Unassembled WGS sequence"/>
</dbReference>
<reference evidence="12" key="1">
    <citation type="submission" date="2023-07" db="EMBL/GenBank/DDBJ databases">
        <title>Genomic Encyclopedia of Type Strains, Phase IV (KMG-IV): sequencing the most valuable type-strain genomes for metagenomic binning, comparative biology and taxonomic classification.</title>
        <authorList>
            <person name="Goeker M."/>
        </authorList>
    </citation>
    <scope>NUCLEOTIDE SEQUENCE</scope>
    <source>
        <strain evidence="12">DSM 24202</strain>
    </source>
</reference>
<feature type="transmembrane region" description="Helical" evidence="10">
    <location>
        <begin position="285"/>
        <end position="306"/>
    </location>
</feature>
<keyword evidence="7 10" id="KW-0811">Translocation</keyword>
<dbReference type="InterPro" id="IPR023201">
    <property type="entry name" value="SecY_dom_sf"/>
</dbReference>
<protein>
    <recommendedName>
        <fullName evidence="9 10">Protein translocase subunit SecY</fullName>
    </recommendedName>
</protein>
<dbReference type="Gene3D" id="1.10.3370.10">
    <property type="entry name" value="SecY subunit domain"/>
    <property type="match status" value="1"/>
</dbReference>
<evidence type="ECO:0000256" key="11">
    <source>
        <dbReference type="RuleBase" id="RU004349"/>
    </source>
</evidence>
<comment type="caution">
    <text evidence="10">Lacks conserved residue(s) required for the propagation of feature annotation.</text>
</comment>
<dbReference type="RefSeq" id="WP_307261128.1">
    <property type="nucleotide sequence ID" value="NZ_JAUSVL010000001.1"/>
</dbReference>
<evidence type="ECO:0000256" key="7">
    <source>
        <dbReference type="ARBA" id="ARBA00023010"/>
    </source>
</evidence>
<evidence type="ECO:0000256" key="8">
    <source>
        <dbReference type="ARBA" id="ARBA00023136"/>
    </source>
</evidence>
<dbReference type="InterPro" id="IPR002208">
    <property type="entry name" value="SecY/SEC61-alpha"/>
</dbReference>
<keyword evidence="8 10" id="KW-0472">Membrane</keyword>
<evidence type="ECO:0000313" key="12">
    <source>
        <dbReference type="EMBL" id="MDQ0289671.1"/>
    </source>
</evidence>
<feature type="transmembrane region" description="Helical" evidence="10">
    <location>
        <begin position="382"/>
        <end position="400"/>
    </location>
</feature>
<dbReference type="PRINTS" id="PR00303">
    <property type="entry name" value="SECYTRNLCASE"/>
</dbReference>
<evidence type="ECO:0000256" key="2">
    <source>
        <dbReference type="ARBA" id="ARBA00005751"/>
    </source>
</evidence>
<keyword evidence="5 10" id="KW-0653">Protein transport</keyword>
<evidence type="ECO:0000256" key="3">
    <source>
        <dbReference type="ARBA" id="ARBA00022448"/>
    </source>
</evidence>
<keyword evidence="13" id="KW-1185">Reference proteome</keyword>
<dbReference type="PIRSF" id="PIRSF004557">
    <property type="entry name" value="SecY"/>
    <property type="match status" value="1"/>
</dbReference>
<sequence>MISAYLNCFRIPELKQRLLLTFGLIAICRITSVLPCPGVDPAALAELFKQIGGNRGTGGVFDMLDLFSGGAMENFAVGALGIMPYISASIILQLMTPVLPQLERMVREGESGRQKYNQIMRYVTLVICVIQGTMFALAMMRPDKLNLPSGISVVSNPGVGFIISTVITLTAGAMFIMWLGEVITEKGIGNGASLIITVNIIARLPQALVSLVTLVFGAAATGGSELTVVHLLLLVAMFFLVCAGAVALTQGQRKVPVRYARRVAGVGGSTTAQTSYLPLRVNYSGVMPIIFAGAILSFPMMLLRFLPNTPWFSWLVPFFTYGSTPYLLLYGLMILVFSFFWVANQFNPIQIADDLQKHGGYVPGIRPGQPTAEFLDHSMTRITLAGAIFLTALAIFPMILSNAMQIPGTIAQFFGGTSLLIIVGVSLDTMRQIEGHLLSRHYDGFMDKGHLRSRRG</sequence>
<comment type="similarity">
    <text evidence="2 10 11">Belongs to the SecY/SEC61-alpha family.</text>
</comment>
<dbReference type="NCBIfam" id="TIGR00967">
    <property type="entry name" value="3a0501s007"/>
    <property type="match status" value="1"/>
</dbReference>
<dbReference type="GO" id="GO:0043952">
    <property type="term" value="P:protein transport by the Sec complex"/>
    <property type="evidence" value="ECO:0007669"/>
    <property type="project" value="UniProtKB-UniRule"/>
</dbReference>
<evidence type="ECO:0000256" key="4">
    <source>
        <dbReference type="ARBA" id="ARBA00022692"/>
    </source>
</evidence>
<dbReference type="EMBL" id="JAUSVL010000001">
    <property type="protein sequence ID" value="MDQ0289671.1"/>
    <property type="molecule type" value="Genomic_DNA"/>
</dbReference>
<gene>
    <name evidence="10" type="primary">secY</name>
    <name evidence="12" type="ORF">J3R75_001778</name>
</gene>
<dbReference type="PROSITE" id="PS00756">
    <property type="entry name" value="SECY_2"/>
    <property type="match status" value="1"/>
</dbReference>
<dbReference type="Pfam" id="PF00344">
    <property type="entry name" value="SecY"/>
    <property type="match status" value="1"/>
</dbReference>
<keyword evidence="10" id="KW-1003">Cell membrane</keyword>
<feature type="transmembrane region" description="Helical" evidence="10">
    <location>
        <begin position="75"/>
        <end position="99"/>
    </location>
</feature>
<accession>A0AAE3VG61</accession>
<dbReference type="HAMAP" id="MF_01465">
    <property type="entry name" value="SecY"/>
    <property type="match status" value="1"/>
</dbReference>
<evidence type="ECO:0000256" key="6">
    <source>
        <dbReference type="ARBA" id="ARBA00022989"/>
    </source>
</evidence>
<dbReference type="AlphaFoldDB" id="A0AAE3VG61"/>
<dbReference type="FunFam" id="1.10.3370.10:FF:000001">
    <property type="entry name" value="Preprotein translocase subunit SecY"/>
    <property type="match status" value="1"/>
</dbReference>
<evidence type="ECO:0000256" key="5">
    <source>
        <dbReference type="ARBA" id="ARBA00022927"/>
    </source>
</evidence>
<dbReference type="PANTHER" id="PTHR10906">
    <property type="entry name" value="SECY/SEC61-ALPHA FAMILY MEMBER"/>
    <property type="match status" value="1"/>
</dbReference>
<evidence type="ECO:0000256" key="10">
    <source>
        <dbReference type="HAMAP-Rule" id="MF_01465"/>
    </source>
</evidence>
<evidence type="ECO:0000256" key="1">
    <source>
        <dbReference type="ARBA" id="ARBA00004141"/>
    </source>
</evidence>
<keyword evidence="6 10" id="KW-1133">Transmembrane helix</keyword>
<comment type="subunit">
    <text evidence="10">Component of the Sec protein translocase complex. Heterotrimer consisting of SecY, SecE and SecG subunits. The heterotrimers can form oligomers, although 1 heterotrimer is thought to be able to translocate proteins. Interacts with the ribosome. Interacts with SecDF, and other proteins may be involved. Interacts with SecA.</text>
</comment>
<feature type="transmembrane region" description="Helical" evidence="10">
    <location>
        <begin position="406"/>
        <end position="427"/>
    </location>
</feature>